<evidence type="ECO:0000256" key="6">
    <source>
        <dbReference type="ARBA" id="ARBA00047188"/>
    </source>
</evidence>
<dbReference type="PROSITE" id="PS50995">
    <property type="entry name" value="HTH_MARR_2"/>
    <property type="match status" value="1"/>
</dbReference>
<dbReference type="Pfam" id="PF22381">
    <property type="entry name" value="Staph_reg_Sar_Rot"/>
    <property type="match status" value="1"/>
</dbReference>
<reference evidence="10" key="1">
    <citation type="journal article" date="2019" name="Int. J. Syst. Evol. Microbiol.">
        <title>The Global Catalogue of Microorganisms (GCM) 10K type strain sequencing project: providing services to taxonomists for standard genome sequencing and annotation.</title>
        <authorList>
            <consortium name="The Broad Institute Genomics Platform"/>
            <consortium name="The Broad Institute Genome Sequencing Center for Infectious Disease"/>
            <person name="Wu L."/>
            <person name="Ma J."/>
        </authorList>
    </citation>
    <scope>NUCLEOTIDE SEQUENCE [LARGE SCALE GENOMIC DNA]</scope>
    <source>
        <strain evidence="10">CCUG 30340</strain>
    </source>
</reference>
<dbReference type="InterPro" id="IPR036388">
    <property type="entry name" value="WH-like_DNA-bd_sf"/>
</dbReference>
<dbReference type="PANTHER" id="PTHR42756:SF1">
    <property type="entry name" value="TRANSCRIPTIONAL REPRESSOR OF EMRAB OPERON"/>
    <property type="match status" value="1"/>
</dbReference>
<dbReference type="RefSeq" id="WP_380020078.1">
    <property type="nucleotide sequence ID" value="NZ_JBHSHD010000007.1"/>
</dbReference>
<evidence type="ECO:0000256" key="7">
    <source>
        <dbReference type="ARBA" id="ARBA00047207"/>
    </source>
</evidence>
<evidence type="ECO:0000256" key="5">
    <source>
        <dbReference type="ARBA" id="ARBA00046337"/>
    </source>
</evidence>
<evidence type="ECO:0000313" key="9">
    <source>
        <dbReference type="EMBL" id="MFC4820241.1"/>
    </source>
</evidence>
<evidence type="ECO:0000256" key="2">
    <source>
        <dbReference type="ARBA" id="ARBA00023015"/>
    </source>
</evidence>
<sequence length="166" mass="18282">MSSFDATETRILHTRERFPGFPRDAAVLVRLIKHIYAQVHDAANVVLREHGLNHTDYNLLMMLYGSRDNAVNPSLLGGAAGEKSANITRICNALSEKGLIDRVADPGGDRRKVVLSLTERGRQLIESLLPTMATLLETYTQGLDATECAELERLLKRLLDNAEAAG</sequence>
<dbReference type="EMBL" id="JBHSHD010000007">
    <property type="protein sequence ID" value="MFC4820241.1"/>
    <property type="molecule type" value="Genomic_DNA"/>
</dbReference>
<keyword evidence="2" id="KW-0805">Transcription regulation</keyword>
<feature type="domain" description="HTH marR-type" evidence="8">
    <location>
        <begin position="25"/>
        <end position="160"/>
    </location>
</feature>
<dbReference type="InterPro" id="IPR036390">
    <property type="entry name" value="WH_DNA-bd_sf"/>
</dbReference>
<gene>
    <name evidence="9" type="ORF">ACFO6Q_07890</name>
</gene>
<keyword evidence="3" id="KW-0238">DNA-binding</keyword>
<evidence type="ECO:0000259" key="8">
    <source>
        <dbReference type="PROSITE" id="PS50995"/>
    </source>
</evidence>
<dbReference type="InterPro" id="IPR000835">
    <property type="entry name" value="HTH_MarR-typ"/>
</dbReference>
<keyword evidence="4" id="KW-0804">Transcription</keyword>
<evidence type="ECO:0000256" key="1">
    <source>
        <dbReference type="ARBA" id="ARBA00004496"/>
    </source>
</evidence>
<protein>
    <recommendedName>
        <fullName evidence="6">HTH-type transcriptional regulator SarZ</fullName>
    </recommendedName>
    <alternativeName>
        <fullName evidence="7">Staphylococcal accessory regulator Z</fullName>
    </alternativeName>
</protein>
<evidence type="ECO:0000256" key="3">
    <source>
        <dbReference type="ARBA" id="ARBA00023125"/>
    </source>
</evidence>
<dbReference type="SMART" id="SM00347">
    <property type="entry name" value="HTH_MARR"/>
    <property type="match status" value="1"/>
</dbReference>
<evidence type="ECO:0000256" key="4">
    <source>
        <dbReference type="ARBA" id="ARBA00023163"/>
    </source>
</evidence>
<dbReference type="Proteomes" id="UP001595886">
    <property type="component" value="Unassembled WGS sequence"/>
</dbReference>
<evidence type="ECO:0000313" key="10">
    <source>
        <dbReference type="Proteomes" id="UP001595886"/>
    </source>
</evidence>
<comment type="subcellular location">
    <subcellularLocation>
        <location evidence="1">Cytoplasm</location>
    </subcellularLocation>
</comment>
<accession>A0ABV9QT46</accession>
<dbReference type="PANTHER" id="PTHR42756">
    <property type="entry name" value="TRANSCRIPTIONAL REGULATOR, MARR"/>
    <property type="match status" value="1"/>
</dbReference>
<organism evidence="9 10">
    <name type="scientific">Dokdonella ginsengisoli</name>
    <dbReference type="NCBI Taxonomy" id="363846"/>
    <lineage>
        <taxon>Bacteria</taxon>
        <taxon>Pseudomonadati</taxon>
        <taxon>Pseudomonadota</taxon>
        <taxon>Gammaproteobacteria</taxon>
        <taxon>Lysobacterales</taxon>
        <taxon>Rhodanobacteraceae</taxon>
        <taxon>Dokdonella</taxon>
    </lineage>
</organism>
<name>A0ABV9QT46_9GAMM</name>
<proteinExistence type="inferred from homology"/>
<keyword evidence="10" id="KW-1185">Reference proteome</keyword>
<dbReference type="InterPro" id="IPR055166">
    <property type="entry name" value="Transc_reg_Sar_Rot_HTH"/>
</dbReference>
<dbReference type="SUPFAM" id="SSF46785">
    <property type="entry name" value="Winged helix' DNA-binding domain"/>
    <property type="match status" value="1"/>
</dbReference>
<comment type="similarity">
    <text evidence="5">Belongs to the SarZ family.</text>
</comment>
<dbReference type="Gene3D" id="1.10.10.10">
    <property type="entry name" value="Winged helix-like DNA-binding domain superfamily/Winged helix DNA-binding domain"/>
    <property type="match status" value="1"/>
</dbReference>
<comment type="caution">
    <text evidence="9">The sequence shown here is derived from an EMBL/GenBank/DDBJ whole genome shotgun (WGS) entry which is preliminary data.</text>
</comment>